<dbReference type="Pfam" id="PF05180">
    <property type="entry name" value="zf-DNL"/>
    <property type="match status" value="1"/>
</dbReference>
<dbReference type="EMBL" id="MCFK01007141">
    <property type="protein sequence ID" value="RKF57870.1"/>
    <property type="molecule type" value="Genomic_DNA"/>
</dbReference>
<name>A0A420HKB9_9PEZI</name>
<dbReference type="GO" id="GO:0005739">
    <property type="term" value="C:mitochondrion"/>
    <property type="evidence" value="ECO:0007669"/>
    <property type="project" value="TreeGrafter"/>
</dbReference>
<reference evidence="6 7" key="1">
    <citation type="journal article" date="2018" name="BMC Genomics">
        <title>Comparative genome analyses reveal sequence features reflecting distinct modes of host-adaptation between dicot and monocot powdery mildew.</title>
        <authorList>
            <person name="Wu Y."/>
            <person name="Ma X."/>
            <person name="Pan Z."/>
            <person name="Kale S.D."/>
            <person name="Song Y."/>
            <person name="King H."/>
            <person name="Zhang Q."/>
            <person name="Presley C."/>
            <person name="Deng X."/>
            <person name="Wei C.I."/>
            <person name="Xiao S."/>
        </authorList>
    </citation>
    <scope>NUCLEOTIDE SEQUENCE [LARGE SCALE GENOMIC DNA]</scope>
    <source>
        <strain evidence="6">UMSG2</strain>
    </source>
</reference>
<dbReference type="PANTHER" id="PTHR20922">
    <property type="entry name" value="DNL-TYPE ZINC FINGER PROTEIN"/>
    <property type="match status" value="1"/>
</dbReference>
<keyword evidence="7" id="KW-1185">Reference proteome</keyword>
<sequence>MIPSTRPICIARRFKKFHNLRFETSTGLIPRHLCFSRTSIFSNSKSQFHSTCNYNTKKEQPFHADCDNLPSSKTTHSKSTELPRPEYELTFTCKPCGARSTHRISKQGYHFGSVLAACPSCKNRHIISDHLKIFGDKRVTVEDLLKEQGHYIKKGTLSENGALEIWDDGSSNKRTEK</sequence>
<dbReference type="PANTHER" id="PTHR20922:SF13">
    <property type="entry name" value="DNL-TYPE ZINC FINGER PROTEIN"/>
    <property type="match status" value="1"/>
</dbReference>
<proteinExistence type="predicted"/>
<feature type="domain" description="DNL-type" evidence="5">
    <location>
        <begin position="82"/>
        <end position="177"/>
    </location>
</feature>
<dbReference type="InterPro" id="IPR024158">
    <property type="entry name" value="Mt_import_TIM15"/>
</dbReference>
<protein>
    <submittedName>
        <fullName evidence="6">Mitochondrial protein import protein ZIM17</fullName>
    </submittedName>
</protein>
<keyword evidence="2 4" id="KW-0863">Zinc-finger</keyword>
<keyword evidence="3" id="KW-0862">Zinc</keyword>
<dbReference type="GO" id="GO:0050821">
    <property type="term" value="P:protein stabilization"/>
    <property type="evidence" value="ECO:0007669"/>
    <property type="project" value="TreeGrafter"/>
</dbReference>
<evidence type="ECO:0000313" key="6">
    <source>
        <dbReference type="EMBL" id="RKF57870.1"/>
    </source>
</evidence>
<organism evidence="6 7">
    <name type="scientific">Erysiphe neolycopersici</name>
    <dbReference type="NCBI Taxonomy" id="212602"/>
    <lineage>
        <taxon>Eukaryota</taxon>
        <taxon>Fungi</taxon>
        <taxon>Dikarya</taxon>
        <taxon>Ascomycota</taxon>
        <taxon>Pezizomycotina</taxon>
        <taxon>Leotiomycetes</taxon>
        <taxon>Erysiphales</taxon>
        <taxon>Erysiphaceae</taxon>
        <taxon>Erysiphe</taxon>
    </lineage>
</organism>
<dbReference type="InterPro" id="IPR007853">
    <property type="entry name" value="Znf_DNL-typ"/>
</dbReference>
<evidence type="ECO:0000256" key="3">
    <source>
        <dbReference type="ARBA" id="ARBA00022833"/>
    </source>
</evidence>
<dbReference type="GO" id="GO:0051087">
    <property type="term" value="F:protein-folding chaperone binding"/>
    <property type="evidence" value="ECO:0007669"/>
    <property type="project" value="TreeGrafter"/>
</dbReference>
<dbReference type="GO" id="GO:0030150">
    <property type="term" value="P:protein import into mitochondrial matrix"/>
    <property type="evidence" value="ECO:0007669"/>
    <property type="project" value="TreeGrafter"/>
</dbReference>
<evidence type="ECO:0000313" key="7">
    <source>
        <dbReference type="Proteomes" id="UP000286134"/>
    </source>
</evidence>
<comment type="caution">
    <text evidence="6">The sequence shown here is derived from an EMBL/GenBank/DDBJ whole genome shotgun (WGS) entry which is preliminary data.</text>
</comment>
<dbReference type="GO" id="GO:0008270">
    <property type="term" value="F:zinc ion binding"/>
    <property type="evidence" value="ECO:0007669"/>
    <property type="project" value="UniProtKB-KW"/>
</dbReference>
<dbReference type="OrthoDB" id="512667at2759"/>
<gene>
    <name evidence="6" type="ORF">OnM2_071002</name>
</gene>
<evidence type="ECO:0000256" key="2">
    <source>
        <dbReference type="ARBA" id="ARBA00022771"/>
    </source>
</evidence>
<evidence type="ECO:0000259" key="5">
    <source>
        <dbReference type="PROSITE" id="PS51501"/>
    </source>
</evidence>
<dbReference type="Proteomes" id="UP000286134">
    <property type="component" value="Unassembled WGS sequence"/>
</dbReference>
<dbReference type="GO" id="GO:0006457">
    <property type="term" value="P:protein folding"/>
    <property type="evidence" value="ECO:0007669"/>
    <property type="project" value="TreeGrafter"/>
</dbReference>
<accession>A0A420HKB9</accession>
<dbReference type="PROSITE" id="PS51501">
    <property type="entry name" value="ZF_DNL"/>
    <property type="match status" value="1"/>
</dbReference>
<evidence type="ECO:0000256" key="1">
    <source>
        <dbReference type="ARBA" id="ARBA00022723"/>
    </source>
</evidence>
<dbReference type="STRING" id="212602.A0A420HKB9"/>
<dbReference type="AlphaFoldDB" id="A0A420HKB9"/>
<evidence type="ECO:0000256" key="4">
    <source>
        <dbReference type="PROSITE-ProRule" id="PRU00834"/>
    </source>
</evidence>
<keyword evidence="1" id="KW-0479">Metal-binding</keyword>